<evidence type="ECO:0000313" key="1">
    <source>
        <dbReference type="EMBL" id="KAG9331279.1"/>
    </source>
</evidence>
<gene>
    <name evidence="1" type="ORF">JZ751_019546</name>
</gene>
<reference evidence="1" key="1">
    <citation type="thesis" date="2021" institute="BYU ScholarsArchive" country="Provo, UT, USA">
        <title>Applications of and Algorithms for Genome Assembly and Genomic Analyses with an Emphasis on Marine Teleosts.</title>
        <authorList>
            <person name="Pickett B.D."/>
        </authorList>
    </citation>
    <scope>NUCLEOTIDE SEQUENCE</scope>
    <source>
        <strain evidence="1">HI-2016</strain>
    </source>
</reference>
<organism evidence="1 2">
    <name type="scientific">Albula glossodonta</name>
    <name type="common">roundjaw bonefish</name>
    <dbReference type="NCBI Taxonomy" id="121402"/>
    <lineage>
        <taxon>Eukaryota</taxon>
        <taxon>Metazoa</taxon>
        <taxon>Chordata</taxon>
        <taxon>Craniata</taxon>
        <taxon>Vertebrata</taxon>
        <taxon>Euteleostomi</taxon>
        <taxon>Actinopterygii</taxon>
        <taxon>Neopterygii</taxon>
        <taxon>Teleostei</taxon>
        <taxon>Albuliformes</taxon>
        <taxon>Albulidae</taxon>
        <taxon>Albula</taxon>
    </lineage>
</organism>
<name>A0A8T2MSD1_9TELE</name>
<accession>A0A8T2MSD1</accession>
<evidence type="ECO:0000313" key="2">
    <source>
        <dbReference type="Proteomes" id="UP000824540"/>
    </source>
</evidence>
<keyword evidence="2" id="KW-1185">Reference proteome</keyword>
<protein>
    <submittedName>
        <fullName evidence="1">Uncharacterized protein</fullName>
    </submittedName>
</protein>
<proteinExistence type="predicted"/>
<dbReference type="EMBL" id="JAFBMS010000356">
    <property type="protein sequence ID" value="KAG9331279.1"/>
    <property type="molecule type" value="Genomic_DNA"/>
</dbReference>
<dbReference type="AlphaFoldDB" id="A0A8T2MSD1"/>
<sequence>MEMMELTYKVCSAGCWAADGAQAQVGLGCCRARGAVSLDTGSHPKQNPFKLPSAKCPSRNVPKPPDCAHPSPPAHSYSLAMAKGFSTSILPQAIKLSTPSGEISTLISARLLPPVPSPLVKSPP</sequence>
<comment type="caution">
    <text evidence="1">The sequence shown here is derived from an EMBL/GenBank/DDBJ whole genome shotgun (WGS) entry which is preliminary data.</text>
</comment>
<dbReference type="Proteomes" id="UP000824540">
    <property type="component" value="Unassembled WGS sequence"/>
</dbReference>